<keyword evidence="1" id="KW-0472">Membrane</keyword>
<protein>
    <recommendedName>
        <fullName evidence="2">Methyltransferase type 11 domain-containing protein</fullName>
    </recommendedName>
</protein>
<evidence type="ECO:0000259" key="2">
    <source>
        <dbReference type="Pfam" id="PF08241"/>
    </source>
</evidence>
<dbReference type="InterPro" id="IPR029063">
    <property type="entry name" value="SAM-dependent_MTases_sf"/>
</dbReference>
<dbReference type="EMBL" id="CAJNOM010000056">
    <property type="protein sequence ID" value="CAF0939951.1"/>
    <property type="molecule type" value="Genomic_DNA"/>
</dbReference>
<proteinExistence type="predicted"/>
<name>A0A814CDB7_9BILA</name>
<evidence type="ECO:0000313" key="3">
    <source>
        <dbReference type="EMBL" id="CAF0939951.1"/>
    </source>
</evidence>
<feature type="domain" description="Methyltransferase type 11" evidence="2">
    <location>
        <begin position="201"/>
        <end position="262"/>
    </location>
</feature>
<dbReference type="Pfam" id="PF08241">
    <property type="entry name" value="Methyltransf_11"/>
    <property type="match status" value="1"/>
</dbReference>
<dbReference type="InterPro" id="IPR006342">
    <property type="entry name" value="FkbM_mtfrase"/>
</dbReference>
<accession>A0A814CDB7</accession>
<dbReference type="SUPFAM" id="SSF53335">
    <property type="entry name" value="S-adenosyl-L-methionine-dependent methyltransferases"/>
    <property type="match status" value="2"/>
</dbReference>
<keyword evidence="1" id="KW-1133">Transmembrane helix</keyword>
<organism evidence="3 4">
    <name type="scientific">Adineta steineri</name>
    <dbReference type="NCBI Taxonomy" id="433720"/>
    <lineage>
        <taxon>Eukaryota</taxon>
        <taxon>Metazoa</taxon>
        <taxon>Spiralia</taxon>
        <taxon>Gnathifera</taxon>
        <taxon>Rotifera</taxon>
        <taxon>Eurotatoria</taxon>
        <taxon>Bdelloidea</taxon>
        <taxon>Adinetida</taxon>
        <taxon>Adinetidae</taxon>
        <taxon>Adineta</taxon>
    </lineage>
</organism>
<dbReference type="Proteomes" id="UP000663832">
    <property type="component" value="Unassembled WGS sequence"/>
</dbReference>
<dbReference type="AlphaFoldDB" id="A0A814CDB7"/>
<dbReference type="Gene3D" id="3.40.50.150">
    <property type="entry name" value="Vaccinia Virus protein VP39"/>
    <property type="match status" value="2"/>
</dbReference>
<sequence>MRNKLCNSLNQNRSLSLICFVAIGFVILLSKIGIESITTFTTSSHFTKHVRSASKPYILKDGEYDMLPSGSPTVDAYDKLLKNPVYKEWTEVYSNKFLKDNKDILVGYTQKWVADPLHTWSRGWEYTYVAAAIRKYAPRDRDLYLLDFGSGVTFIDWMIAYEILDNNPRSRVLAADNNMAYQDWFDQLNKRYMERAKQGDLPEKYRIPKVQFIGHDIRKPIPILNTSIDIAFCISVMEHVDDSLAAARNIYNTLVPGGYLIITFDIDRNSAIVNHNPSRANALLKELRRIGREIHFDNSVLRTYNDEMFQDMIQKKNDLYTLYDDNNFPRISWNSITKVLPDVPNSFTCQTWTKLSYINNQTYHQCLNSDMNNKFWQSTGIRHTVYKSLLNASSLIIEVGGNRGEDTDRFIQLYDPFIISYEPLIPMWKSLSEKFKRNPKIEIHPYGLGNLARDLVVEPHAFQNEGTSIFRPVSNMNSSKNQRIKLLNIIEVIEDVRKTKTKNGIIDMISINCEGCEFEILPVLISNNMMEYFRIIQFATHITLVPDASCIYCQIEQALERTHRVKYHYNKIWEGWLLKNHL</sequence>
<reference evidence="3" key="1">
    <citation type="submission" date="2021-02" db="EMBL/GenBank/DDBJ databases">
        <authorList>
            <person name="Nowell W R."/>
        </authorList>
    </citation>
    <scope>NUCLEOTIDE SEQUENCE</scope>
</reference>
<keyword evidence="1" id="KW-0812">Transmembrane</keyword>
<gene>
    <name evidence="3" type="ORF">QVE165_LOCUS11595</name>
</gene>
<dbReference type="GO" id="GO:0008757">
    <property type="term" value="F:S-adenosylmethionine-dependent methyltransferase activity"/>
    <property type="evidence" value="ECO:0007669"/>
    <property type="project" value="InterPro"/>
</dbReference>
<evidence type="ECO:0000256" key="1">
    <source>
        <dbReference type="SAM" id="Phobius"/>
    </source>
</evidence>
<feature type="transmembrane region" description="Helical" evidence="1">
    <location>
        <begin position="12"/>
        <end position="34"/>
    </location>
</feature>
<keyword evidence="4" id="KW-1185">Reference proteome</keyword>
<comment type="caution">
    <text evidence="3">The sequence shown here is derived from an EMBL/GenBank/DDBJ whole genome shotgun (WGS) entry which is preliminary data.</text>
</comment>
<dbReference type="InterPro" id="IPR013216">
    <property type="entry name" value="Methyltransf_11"/>
</dbReference>
<dbReference type="CDD" id="cd02440">
    <property type="entry name" value="AdoMet_MTases"/>
    <property type="match status" value="1"/>
</dbReference>
<dbReference type="NCBIfam" id="TIGR01444">
    <property type="entry name" value="fkbM_fam"/>
    <property type="match status" value="1"/>
</dbReference>
<evidence type="ECO:0000313" key="4">
    <source>
        <dbReference type="Proteomes" id="UP000663832"/>
    </source>
</evidence>
<dbReference type="OrthoDB" id="40902at2759"/>